<dbReference type="PANTHER" id="PTHR33445">
    <property type="entry name" value="ATP SYNTHASE SUBUNIT B', CHLOROPLASTIC"/>
    <property type="match status" value="1"/>
</dbReference>
<keyword evidence="16" id="KW-1185">Reference proteome</keyword>
<dbReference type="InterPro" id="IPR050059">
    <property type="entry name" value="ATP_synthase_B_chain"/>
</dbReference>
<protein>
    <recommendedName>
        <fullName evidence="13">ATP synthase subunit b</fullName>
    </recommendedName>
    <alternativeName>
        <fullName evidence="13">ATP synthase F(0) sector subunit b</fullName>
    </alternativeName>
    <alternativeName>
        <fullName evidence="13">ATPase subunit I</fullName>
    </alternativeName>
    <alternativeName>
        <fullName evidence="13">F-type ATPase subunit b</fullName>
        <shortName evidence="13">F-ATPase subunit b</shortName>
    </alternativeName>
</protein>
<accession>V7I0G0</accession>
<evidence type="ECO:0000256" key="10">
    <source>
        <dbReference type="ARBA" id="ARBA00023310"/>
    </source>
</evidence>
<dbReference type="Pfam" id="PF00430">
    <property type="entry name" value="ATP-synt_B"/>
    <property type="match status" value="1"/>
</dbReference>
<dbReference type="InterPro" id="IPR002146">
    <property type="entry name" value="ATP_synth_b/b'su_bac/chlpt"/>
</dbReference>
<evidence type="ECO:0000256" key="13">
    <source>
        <dbReference type="HAMAP-Rule" id="MF_01398"/>
    </source>
</evidence>
<comment type="similarity">
    <text evidence="1 13 14">Belongs to the ATPase B chain family.</text>
</comment>
<comment type="function">
    <text evidence="11 13">F(1)F(0) ATP synthase produces ATP from ADP in the presence of a proton or sodium gradient. F-type ATPases consist of two structural domains, F(1) containing the extramembraneous catalytic core and F(0) containing the membrane proton channel, linked together by a central stalk and a peripheral stalk. During catalysis, ATP synthesis in the catalytic domain of F(1) is coupled via a rotary mechanism of the central stalk subunits to proton translocation.</text>
</comment>
<dbReference type="InterPro" id="IPR005864">
    <property type="entry name" value="ATP_synth_F0_bsu_bac"/>
</dbReference>
<dbReference type="PATRIC" id="fig|1392007.3.peg.136"/>
<dbReference type="CDD" id="cd06503">
    <property type="entry name" value="ATP-synt_Fo_b"/>
    <property type="match status" value="1"/>
</dbReference>
<dbReference type="PANTHER" id="PTHR33445:SF1">
    <property type="entry name" value="ATP SYNTHASE SUBUNIT B"/>
    <property type="match status" value="1"/>
</dbReference>
<keyword evidence="5 13" id="KW-0812">Transmembrane</keyword>
<gene>
    <name evidence="13" type="primary">atpF</name>
    <name evidence="15" type="ORF">LEQ_1279</name>
</gene>
<comment type="subunit">
    <text evidence="13">F-type ATPases have 2 components, F(1) - the catalytic core - and F(0) - the membrane proton channel. F(1) has five subunits: alpha(3), beta(3), gamma(1), delta(1), epsilon(1). F(0) has three main subunits: a(1), b(2) and c(10-14). The alpha and beta chains form an alternating ring which encloses part of the gamma chain. F(1) is attached to F(0) by a central stalk formed by the gamma and epsilon chains, while a peripheral stalk is formed by the delta and b chains.</text>
</comment>
<evidence type="ECO:0000256" key="2">
    <source>
        <dbReference type="ARBA" id="ARBA00022448"/>
    </source>
</evidence>
<keyword evidence="3 13" id="KW-1003">Cell membrane</keyword>
<keyword evidence="6 13" id="KW-0375">Hydrogen ion transport</keyword>
<evidence type="ECO:0000256" key="1">
    <source>
        <dbReference type="ARBA" id="ARBA00005513"/>
    </source>
</evidence>
<keyword evidence="2 13" id="KW-0813">Transport</keyword>
<evidence type="ECO:0000256" key="6">
    <source>
        <dbReference type="ARBA" id="ARBA00022781"/>
    </source>
</evidence>
<dbReference type="GO" id="GO:0046961">
    <property type="term" value="F:proton-transporting ATPase activity, rotational mechanism"/>
    <property type="evidence" value="ECO:0007669"/>
    <property type="project" value="TreeGrafter"/>
</dbReference>
<comment type="subcellular location">
    <subcellularLocation>
        <location evidence="13">Cell membrane</location>
        <topology evidence="13">Single-pass membrane protein</topology>
    </subcellularLocation>
    <subcellularLocation>
        <location evidence="12">Endomembrane system</location>
        <topology evidence="12">Single-pass membrane protein</topology>
    </subcellularLocation>
</comment>
<keyword evidence="9 13" id="KW-0472">Membrane</keyword>
<dbReference type="GO" id="GO:0005886">
    <property type="term" value="C:plasma membrane"/>
    <property type="evidence" value="ECO:0007669"/>
    <property type="project" value="UniProtKB-SubCell"/>
</dbReference>
<evidence type="ECO:0000313" key="16">
    <source>
        <dbReference type="Proteomes" id="UP000018559"/>
    </source>
</evidence>
<evidence type="ECO:0000256" key="4">
    <source>
        <dbReference type="ARBA" id="ARBA00022547"/>
    </source>
</evidence>
<dbReference type="RefSeq" id="WP_023858718.1">
    <property type="nucleotide sequence ID" value="NZ_AWWH01000013.1"/>
</dbReference>
<dbReference type="GO" id="GO:0045259">
    <property type="term" value="C:proton-transporting ATP synthase complex"/>
    <property type="evidence" value="ECO:0007669"/>
    <property type="project" value="UniProtKB-KW"/>
</dbReference>
<dbReference type="Gene3D" id="6.10.250.1580">
    <property type="match status" value="1"/>
</dbReference>
<organism evidence="15 16">
    <name type="scientific">Ligilactobacillus equi DPC 6820</name>
    <dbReference type="NCBI Taxonomy" id="1392007"/>
    <lineage>
        <taxon>Bacteria</taxon>
        <taxon>Bacillati</taxon>
        <taxon>Bacillota</taxon>
        <taxon>Bacilli</taxon>
        <taxon>Lactobacillales</taxon>
        <taxon>Lactobacillaceae</taxon>
        <taxon>Ligilactobacillus</taxon>
    </lineage>
</organism>
<comment type="caution">
    <text evidence="15">The sequence shown here is derived from an EMBL/GenBank/DDBJ whole genome shotgun (WGS) entry which is preliminary data.</text>
</comment>
<dbReference type="NCBIfam" id="TIGR01144">
    <property type="entry name" value="ATP_synt_b"/>
    <property type="match status" value="1"/>
</dbReference>
<dbReference type="HAMAP" id="MF_01398">
    <property type="entry name" value="ATP_synth_b_bprime"/>
    <property type="match status" value="1"/>
</dbReference>
<evidence type="ECO:0000256" key="11">
    <source>
        <dbReference type="ARBA" id="ARBA00025198"/>
    </source>
</evidence>
<reference evidence="15 16" key="1">
    <citation type="journal article" date="2014" name="Genome Announc.">
        <title>The Genome of the Predominant Equine Lactobacillus Species, Lactobacillus equi, Is Reflective of Its Lifestyle Adaptations to an Herbivorous Host.</title>
        <authorList>
            <person name="O'Donnell M.M."/>
            <person name="Harris H.M."/>
            <person name="O'Toole P.W."/>
            <person name="Ross R.P."/>
        </authorList>
    </citation>
    <scope>NUCLEOTIDE SEQUENCE [LARGE SCALE GENOMIC DNA]</scope>
    <source>
        <strain evidence="15 16">DPC 6820</strain>
    </source>
</reference>
<dbReference type="AlphaFoldDB" id="V7I0G0"/>
<comment type="function">
    <text evidence="13">Component of the F(0) channel, it forms part of the peripheral stalk, linking F(1) to F(0).</text>
</comment>
<dbReference type="InterPro" id="IPR028987">
    <property type="entry name" value="ATP_synth_B-like_membr_sf"/>
</dbReference>
<dbReference type="Proteomes" id="UP000018559">
    <property type="component" value="Unassembled WGS sequence"/>
</dbReference>
<feature type="transmembrane region" description="Helical" evidence="13">
    <location>
        <begin position="22"/>
        <end position="40"/>
    </location>
</feature>
<keyword evidence="8 13" id="KW-0406">Ion transport</keyword>
<sequence>MNVAFLLGAAEAEAGIAWGDFIFYLVMFLILLALIKKFAWGPVTDMMDKRATKIADDLDAAEDARQKATELAAQREAALKDSRTEASQIIDRAKENGKQQSAKIVEAAHVEVKTLKDNAQKDIQQERQEALDGVKNDVAELSVAIASKIIQKELSAADHKQLVDAYIEGLGKQDGNK</sequence>
<evidence type="ECO:0000256" key="7">
    <source>
        <dbReference type="ARBA" id="ARBA00022989"/>
    </source>
</evidence>
<evidence type="ECO:0000256" key="12">
    <source>
        <dbReference type="ARBA" id="ARBA00037847"/>
    </source>
</evidence>
<keyword evidence="10 13" id="KW-0066">ATP synthesis</keyword>
<dbReference type="SUPFAM" id="SSF81573">
    <property type="entry name" value="F1F0 ATP synthase subunit B, membrane domain"/>
    <property type="match status" value="1"/>
</dbReference>
<name>V7I0G0_9LACO</name>
<keyword evidence="4 13" id="KW-0138">CF(0)</keyword>
<evidence type="ECO:0000256" key="5">
    <source>
        <dbReference type="ARBA" id="ARBA00022692"/>
    </source>
</evidence>
<evidence type="ECO:0000256" key="9">
    <source>
        <dbReference type="ARBA" id="ARBA00023136"/>
    </source>
</evidence>
<dbReference type="GO" id="GO:0012505">
    <property type="term" value="C:endomembrane system"/>
    <property type="evidence" value="ECO:0007669"/>
    <property type="project" value="UniProtKB-SubCell"/>
</dbReference>
<keyword evidence="7 13" id="KW-1133">Transmembrane helix</keyword>
<evidence type="ECO:0000313" key="15">
    <source>
        <dbReference type="EMBL" id="ETA75035.1"/>
    </source>
</evidence>
<evidence type="ECO:0000256" key="14">
    <source>
        <dbReference type="RuleBase" id="RU003848"/>
    </source>
</evidence>
<evidence type="ECO:0000256" key="8">
    <source>
        <dbReference type="ARBA" id="ARBA00023065"/>
    </source>
</evidence>
<evidence type="ECO:0000256" key="3">
    <source>
        <dbReference type="ARBA" id="ARBA00022475"/>
    </source>
</evidence>
<dbReference type="GO" id="GO:0046933">
    <property type="term" value="F:proton-transporting ATP synthase activity, rotational mechanism"/>
    <property type="evidence" value="ECO:0007669"/>
    <property type="project" value="UniProtKB-UniRule"/>
</dbReference>
<proteinExistence type="inferred from homology"/>
<dbReference type="EMBL" id="AWWH01000013">
    <property type="protein sequence ID" value="ETA75035.1"/>
    <property type="molecule type" value="Genomic_DNA"/>
</dbReference>